<dbReference type="AlphaFoldDB" id="A0A1B8APE9"/>
<evidence type="ECO:0000256" key="5">
    <source>
        <dbReference type="SAM" id="MobiDB-lite"/>
    </source>
</evidence>
<evidence type="ECO:0000256" key="2">
    <source>
        <dbReference type="ARBA" id="ARBA00012025"/>
    </source>
</evidence>
<feature type="domain" description="N-end rule aminoacyl transferase C-terminal" evidence="7">
    <location>
        <begin position="240"/>
        <end position="375"/>
    </location>
</feature>
<dbReference type="PANTHER" id="PTHR21367">
    <property type="entry name" value="ARGININE-TRNA-PROTEIN TRANSFERASE 1"/>
    <property type="match status" value="1"/>
</dbReference>
<dbReference type="GO" id="GO:0005737">
    <property type="term" value="C:cytoplasm"/>
    <property type="evidence" value="ECO:0007669"/>
    <property type="project" value="TreeGrafter"/>
</dbReference>
<dbReference type="EC" id="2.3.2.8" evidence="2"/>
<comment type="similarity">
    <text evidence="1">Belongs to the R-transferase family.</text>
</comment>
<evidence type="ECO:0000259" key="7">
    <source>
        <dbReference type="Pfam" id="PF04377"/>
    </source>
</evidence>
<dbReference type="GO" id="GO:0004057">
    <property type="term" value="F:arginyl-tRNA--protein transferase activity"/>
    <property type="evidence" value="ECO:0007669"/>
    <property type="project" value="UniProtKB-EC"/>
</dbReference>
<dbReference type="Pfam" id="PF04376">
    <property type="entry name" value="ATE_N"/>
    <property type="match status" value="1"/>
</dbReference>
<evidence type="ECO:0000256" key="3">
    <source>
        <dbReference type="ARBA" id="ARBA00022679"/>
    </source>
</evidence>
<proteinExistence type="inferred from homology"/>
<evidence type="ECO:0000313" key="8">
    <source>
        <dbReference type="EMBL" id="OBS22397.1"/>
    </source>
</evidence>
<dbReference type="STRING" id="36050.A0A1B8APE9"/>
<protein>
    <recommendedName>
        <fullName evidence="2">arginyltransferase</fullName>
        <ecNumber evidence="2">2.3.2.8</ecNumber>
    </recommendedName>
</protein>
<dbReference type="InterPro" id="IPR016181">
    <property type="entry name" value="Acyl_CoA_acyltransferase"/>
</dbReference>
<dbReference type="Pfam" id="PF04377">
    <property type="entry name" value="ATE_C"/>
    <property type="match status" value="1"/>
</dbReference>
<dbReference type="OMA" id="KMQYKND"/>
<dbReference type="OrthoDB" id="74183at2759"/>
<dbReference type="SUPFAM" id="SSF55729">
    <property type="entry name" value="Acyl-CoA N-acyltransferases (Nat)"/>
    <property type="match status" value="1"/>
</dbReference>
<dbReference type="Proteomes" id="UP000091967">
    <property type="component" value="Unassembled WGS sequence"/>
</dbReference>
<gene>
    <name evidence="8" type="ORF">FPOA_08734</name>
</gene>
<reference evidence="8 9" key="1">
    <citation type="submission" date="2016-06" db="EMBL/GenBank/DDBJ databases">
        <title>Living apart together: crosstalk between the core and supernumerary genomes in a fungal plant pathogen.</title>
        <authorList>
            <person name="Vanheule A."/>
            <person name="Audenaert K."/>
            <person name="Warris S."/>
            <person name="Van De Geest H."/>
            <person name="Schijlen E."/>
            <person name="Hofte M."/>
            <person name="De Saeger S."/>
            <person name="Haesaert G."/>
            <person name="Waalwijk C."/>
            <person name="Van Der Lee T."/>
        </authorList>
    </citation>
    <scope>NUCLEOTIDE SEQUENCE [LARGE SCALE GENOMIC DNA]</scope>
    <source>
        <strain evidence="8 9">2516</strain>
    </source>
</reference>
<comment type="caution">
    <text evidence="8">The sequence shown here is derived from an EMBL/GenBank/DDBJ whole genome shotgun (WGS) entry which is preliminary data.</text>
</comment>
<evidence type="ECO:0000259" key="6">
    <source>
        <dbReference type="Pfam" id="PF04376"/>
    </source>
</evidence>
<dbReference type="InterPro" id="IPR030700">
    <property type="entry name" value="N-end_Aminoacyl_Trfase"/>
</dbReference>
<name>A0A1B8APE9_FUSPO</name>
<evidence type="ECO:0000313" key="9">
    <source>
        <dbReference type="Proteomes" id="UP000091967"/>
    </source>
</evidence>
<organism evidence="8 9">
    <name type="scientific">Fusarium poae</name>
    <dbReference type="NCBI Taxonomy" id="36050"/>
    <lineage>
        <taxon>Eukaryota</taxon>
        <taxon>Fungi</taxon>
        <taxon>Dikarya</taxon>
        <taxon>Ascomycota</taxon>
        <taxon>Pezizomycotina</taxon>
        <taxon>Sordariomycetes</taxon>
        <taxon>Hypocreomycetidae</taxon>
        <taxon>Hypocreales</taxon>
        <taxon>Nectriaceae</taxon>
        <taxon>Fusarium</taxon>
    </lineage>
</organism>
<keyword evidence="9" id="KW-1185">Reference proteome</keyword>
<evidence type="ECO:0000256" key="1">
    <source>
        <dbReference type="ARBA" id="ARBA00009991"/>
    </source>
</evidence>
<dbReference type="InterPro" id="IPR007472">
    <property type="entry name" value="N-end_Aminoacyl_Trfase_C"/>
</dbReference>
<keyword evidence="3" id="KW-0808">Transferase</keyword>
<feature type="region of interest" description="Disordered" evidence="5">
    <location>
        <begin position="1"/>
        <end position="29"/>
    </location>
</feature>
<feature type="domain" description="N-end aminoacyl transferase N-terminal" evidence="6">
    <location>
        <begin position="93"/>
        <end position="168"/>
    </location>
</feature>
<feature type="region of interest" description="Disordered" evidence="5">
    <location>
        <begin position="410"/>
        <end position="444"/>
    </location>
</feature>
<keyword evidence="4" id="KW-0012">Acyltransferase</keyword>
<dbReference type="InterPro" id="IPR007471">
    <property type="entry name" value="N-end_Aminoacyl_Trfase_N"/>
</dbReference>
<evidence type="ECO:0000256" key="4">
    <source>
        <dbReference type="ARBA" id="ARBA00023315"/>
    </source>
</evidence>
<accession>A0A1B8APE9</accession>
<dbReference type="EMBL" id="LYXU01000003">
    <property type="protein sequence ID" value="OBS22397.1"/>
    <property type="molecule type" value="Genomic_DNA"/>
</dbReference>
<sequence>MTLGNPGEQTPSPIRRSLGKDPGAPRPSTTVVLPSLAICSENTSTLTNHSSSNTAPVSCAASSSAMEPNGMRIPGDASLQYEYLSPIGYSKSSRCGYCGSRGKSQSKRYSYYASTSSLSPEFYQILLDRCWRRSGTLMYRPDQRRSCCPHYTIRLDSTQFKPSRDQRQTINRFNKFVLGGSYMKEASRLYPRSRDEAKKRDNHFDLVDRIHEAEDGNVQKPPEAAHKLVVTLEHDDFTEEKFAIYENYQRVVHKDSPSEISKSGFKRFLCSSPLRREKMVAPDGRERRLGSYHHCYRLDGKLVAVGVLDLLPECVSSVYFLYHESIHQHTPGKLGALYEIALAIEDGYGWWYPGFYIHSCPKMRYKIDYSPQFVLDPESLTWDPLDRGILNLLDKKSFVSLSLEKKQAAEGGDSKSLMPSEEVKMSDSPEIKGSDSSLSGEEEDSDWLFTSGMPGIPPITSAATWDMDHIALKIAPEGPLYETSDLVSWDERGVKEHPGLKSAVAELVAATGPDLMDRICLDFAPKR</sequence>
<feature type="compositionally biased region" description="Basic and acidic residues" evidence="5">
    <location>
        <begin position="421"/>
        <end position="433"/>
    </location>
</feature>
<dbReference type="PANTHER" id="PTHR21367:SF1">
    <property type="entry name" value="ARGINYL-TRNA--PROTEIN TRANSFERASE 1"/>
    <property type="match status" value="1"/>
</dbReference>